<name>C4NU15_9ANNE</name>
<dbReference type="EMBL" id="FJ612561">
    <property type="protein sequence ID" value="ACR23004.1"/>
    <property type="molecule type" value="Genomic_DNA"/>
</dbReference>
<keyword evidence="3" id="KW-1133">Transmembrane helix</keyword>
<accession>C4NU15</accession>
<reference evidence="5" key="1">
    <citation type="journal article" date="2009" name="Mol. Phylogenet. Evol.">
        <title>On the role of character loss in orbiniid phylogeny (Annelida): molecules vs. morphology.</title>
        <authorList>
            <person name="Bleidorn C."/>
            <person name="Hill N."/>
            <person name="Erseus C."/>
            <person name="Tiedemann R."/>
        </authorList>
    </citation>
    <scope>NUCLEOTIDE SEQUENCE</scope>
</reference>
<sequence>LQASMYMMMYTICASLPLLLGIMFLNQSLESLNMLMNHSTINLQTPKIWWLILMTAFMVKIPMYGTHLWLPK</sequence>
<dbReference type="InterPro" id="IPR001750">
    <property type="entry name" value="ND/Mrp_TM"/>
</dbReference>
<dbReference type="GO" id="GO:0008137">
    <property type="term" value="F:NADH dehydrogenase (ubiquinone) activity"/>
    <property type="evidence" value="ECO:0007669"/>
    <property type="project" value="UniProtKB-EC"/>
</dbReference>
<evidence type="ECO:0000313" key="5">
    <source>
        <dbReference type="EMBL" id="ACR23004.1"/>
    </source>
</evidence>
<geneLocation type="mitochondrion" evidence="5"/>
<keyword evidence="3" id="KW-0472">Membrane</keyword>
<dbReference type="EC" id="7.1.1.2" evidence="1"/>
<evidence type="ECO:0000256" key="2">
    <source>
        <dbReference type="ARBA" id="ARBA00049551"/>
    </source>
</evidence>
<feature type="non-terminal residue" evidence="5">
    <location>
        <position position="72"/>
    </location>
</feature>
<feature type="non-terminal residue" evidence="5">
    <location>
        <position position="1"/>
    </location>
</feature>
<comment type="catalytic activity">
    <reaction evidence="2">
        <text>a ubiquinone + NADH + 5 H(+)(in) = a ubiquinol + NAD(+) + 4 H(+)(out)</text>
        <dbReference type="Rhea" id="RHEA:29091"/>
        <dbReference type="Rhea" id="RHEA-COMP:9565"/>
        <dbReference type="Rhea" id="RHEA-COMP:9566"/>
        <dbReference type="ChEBI" id="CHEBI:15378"/>
        <dbReference type="ChEBI" id="CHEBI:16389"/>
        <dbReference type="ChEBI" id="CHEBI:17976"/>
        <dbReference type="ChEBI" id="CHEBI:57540"/>
        <dbReference type="ChEBI" id="CHEBI:57945"/>
        <dbReference type="EC" id="7.1.1.2"/>
    </reaction>
</comment>
<protein>
    <recommendedName>
        <fullName evidence="1">NADH:ubiquinone reductase (H(+)-translocating)</fullName>
        <ecNumber evidence="1">7.1.1.2</ecNumber>
    </recommendedName>
</protein>
<feature type="transmembrane region" description="Helical" evidence="3">
    <location>
        <begin position="7"/>
        <end position="28"/>
    </location>
</feature>
<evidence type="ECO:0000256" key="3">
    <source>
        <dbReference type="SAM" id="Phobius"/>
    </source>
</evidence>
<evidence type="ECO:0000256" key="1">
    <source>
        <dbReference type="ARBA" id="ARBA00012944"/>
    </source>
</evidence>
<feature type="domain" description="NADH:quinone oxidoreductase/Mrp antiporter transmembrane" evidence="4">
    <location>
        <begin position="2"/>
        <end position="72"/>
    </location>
</feature>
<dbReference type="Pfam" id="PF00361">
    <property type="entry name" value="Proton_antipo_M"/>
    <property type="match status" value="1"/>
</dbReference>
<evidence type="ECO:0000259" key="4">
    <source>
        <dbReference type="Pfam" id="PF00361"/>
    </source>
</evidence>
<proteinExistence type="predicted"/>
<feature type="transmembrane region" description="Helical" evidence="3">
    <location>
        <begin position="48"/>
        <end position="70"/>
    </location>
</feature>
<keyword evidence="3" id="KW-0812">Transmembrane</keyword>
<organism evidence="5">
    <name type="scientific">Naineris dendritica</name>
    <dbReference type="NCBI Taxonomy" id="273009"/>
    <lineage>
        <taxon>Eukaryota</taxon>
        <taxon>Metazoa</taxon>
        <taxon>Spiralia</taxon>
        <taxon>Lophotrochozoa</taxon>
        <taxon>Annelida</taxon>
        <taxon>Polychaeta</taxon>
        <taxon>Sedentaria</taxon>
        <taxon>Scolecida</taxon>
        <taxon>Orbiniidae</taxon>
        <taxon>Naineris</taxon>
    </lineage>
</organism>
<keyword evidence="5" id="KW-0496">Mitochondrion</keyword>
<dbReference type="AlphaFoldDB" id="C4NU15"/>